<evidence type="ECO:0000256" key="1">
    <source>
        <dbReference type="SAM" id="MobiDB-lite"/>
    </source>
</evidence>
<gene>
    <name evidence="2" type="ORF">RchiOBHm_Chr4g0438221</name>
</gene>
<protein>
    <submittedName>
        <fullName evidence="2">Uncharacterized protein</fullName>
    </submittedName>
</protein>
<accession>A0A2P6R2H4</accession>
<name>A0A2P6R2H4_ROSCH</name>
<feature type="compositionally biased region" description="Polar residues" evidence="1">
    <location>
        <begin position="1"/>
        <end position="12"/>
    </location>
</feature>
<reference evidence="2 3" key="1">
    <citation type="journal article" date="2018" name="Nat. Genet.">
        <title>The Rosa genome provides new insights in the design of modern roses.</title>
        <authorList>
            <person name="Bendahmane M."/>
        </authorList>
    </citation>
    <scope>NUCLEOTIDE SEQUENCE [LARGE SCALE GENOMIC DNA]</scope>
    <source>
        <strain evidence="3">cv. Old Blush</strain>
    </source>
</reference>
<dbReference type="AlphaFoldDB" id="A0A2P6R2H4"/>
<evidence type="ECO:0000313" key="3">
    <source>
        <dbReference type="Proteomes" id="UP000238479"/>
    </source>
</evidence>
<feature type="compositionally biased region" description="Polar residues" evidence="1">
    <location>
        <begin position="19"/>
        <end position="30"/>
    </location>
</feature>
<dbReference type="Proteomes" id="UP000238479">
    <property type="component" value="Chromosome 4"/>
</dbReference>
<dbReference type="EMBL" id="PDCK01000042">
    <property type="protein sequence ID" value="PRQ40637.1"/>
    <property type="molecule type" value="Genomic_DNA"/>
</dbReference>
<sequence length="51" mass="6040">MKLRQKNLQWSKNKFYRPTKTSHPPTKASPLQMTLPRFITRLGSERSLQPD</sequence>
<keyword evidence="3" id="KW-1185">Reference proteome</keyword>
<organism evidence="2 3">
    <name type="scientific">Rosa chinensis</name>
    <name type="common">China rose</name>
    <dbReference type="NCBI Taxonomy" id="74649"/>
    <lineage>
        <taxon>Eukaryota</taxon>
        <taxon>Viridiplantae</taxon>
        <taxon>Streptophyta</taxon>
        <taxon>Embryophyta</taxon>
        <taxon>Tracheophyta</taxon>
        <taxon>Spermatophyta</taxon>
        <taxon>Magnoliopsida</taxon>
        <taxon>eudicotyledons</taxon>
        <taxon>Gunneridae</taxon>
        <taxon>Pentapetalae</taxon>
        <taxon>rosids</taxon>
        <taxon>fabids</taxon>
        <taxon>Rosales</taxon>
        <taxon>Rosaceae</taxon>
        <taxon>Rosoideae</taxon>
        <taxon>Rosoideae incertae sedis</taxon>
        <taxon>Rosa</taxon>
    </lineage>
</organism>
<comment type="caution">
    <text evidence="2">The sequence shown here is derived from an EMBL/GenBank/DDBJ whole genome shotgun (WGS) entry which is preliminary data.</text>
</comment>
<dbReference type="Gramene" id="PRQ40637">
    <property type="protein sequence ID" value="PRQ40637"/>
    <property type="gene ID" value="RchiOBHm_Chr4g0438221"/>
</dbReference>
<evidence type="ECO:0000313" key="2">
    <source>
        <dbReference type="EMBL" id="PRQ40637.1"/>
    </source>
</evidence>
<proteinExistence type="predicted"/>
<feature type="region of interest" description="Disordered" evidence="1">
    <location>
        <begin position="1"/>
        <end position="30"/>
    </location>
</feature>